<dbReference type="Proteomes" id="UP001642464">
    <property type="component" value="Unassembled WGS sequence"/>
</dbReference>
<dbReference type="Pfam" id="PF21018">
    <property type="entry name" value="BipA_C"/>
    <property type="match status" value="1"/>
</dbReference>
<keyword evidence="8" id="KW-1185">Reference proteome</keyword>
<evidence type="ECO:0000313" key="7">
    <source>
        <dbReference type="EMBL" id="CAK9079413.1"/>
    </source>
</evidence>
<evidence type="ECO:0000256" key="2">
    <source>
        <dbReference type="ARBA" id="ARBA00022917"/>
    </source>
</evidence>
<dbReference type="Gene3D" id="3.30.70.240">
    <property type="match status" value="1"/>
</dbReference>
<dbReference type="Pfam" id="PF22042">
    <property type="entry name" value="EF-G_D2"/>
    <property type="match status" value="1"/>
</dbReference>
<reference evidence="7 8" key="1">
    <citation type="submission" date="2024-02" db="EMBL/GenBank/DDBJ databases">
        <authorList>
            <person name="Chen Y."/>
            <person name="Shah S."/>
            <person name="Dougan E. K."/>
            <person name="Thang M."/>
            <person name="Chan C."/>
        </authorList>
    </citation>
    <scope>NUCLEOTIDE SEQUENCE [LARGE SCALE GENOMIC DNA]</scope>
</reference>
<dbReference type="SUPFAM" id="SSF54980">
    <property type="entry name" value="EF-G C-terminal domain-like"/>
    <property type="match status" value="2"/>
</dbReference>
<dbReference type="PANTHER" id="PTHR43261:SF1">
    <property type="entry name" value="RIBOSOME-RELEASING FACTOR 2, MITOCHONDRIAL"/>
    <property type="match status" value="1"/>
</dbReference>
<dbReference type="Gene3D" id="2.40.50.250">
    <property type="entry name" value="bipa protein"/>
    <property type="match status" value="1"/>
</dbReference>
<evidence type="ECO:0000256" key="1">
    <source>
        <dbReference type="ARBA" id="ARBA00022741"/>
    </source>
</evidence>
<dbReference type="InterPro" id="IPR042116">
    <property type="entry name" value="TypA/BipA_C"/>
</dbReference>
<organism evidence="7 8">
    <name type="scientific">Durusdinium trenchii</name>
    <dbReference type="NCBI Taxonomy" id="1381693"/>
    <lineage>
        <taxon>Eukaryota</taxon>
        <taxon>Sar</taxon>
        <taxon>Alveolata</taxon>
        <taxon>Dinophyceae</taxon>
        <taxon>Suessiales</taxon>
        <taxon>Symbiodiniaceae</taxon>
        <taxon>Durusdinium</taxon>
    </lineage>
</organism>
<name>A0ABP0PV04_9DINO</name>
<evidence type="ECO:0000259" key="4">
    <source>
        <dbReference type="Pfam" id="PF00679"/>
    </source>
</evidence>
<dbReference type="Pfam" id="PF00679">
    <property type="entry name" value="EFG_C"/>
    <property type="match status" value="1"/>
</dbReference>
<feature type="domain" description="TypA/BipA C-terminal" evidence="5">
    <location>
        <begin position="371"/>
        <end position="470"/>
    </location>
</feature>
<dbReference type="Gene3D" id="2.40.30.10">
    <property type="entry name" value="Translation factors"/>
    <property type="match status" value="1"/>
</dbReference>
<dbReference type="InterPro" id="IPR048876">
    <property type="entry name" value="BipA_C"/>
</dbReference>
<feature type="domain" description="Elongation factor G-like" evidence="6">
    <location>
        <begin position="94"/>
        <end position="169"/>
    </location>
</feature>
<dbReference type="InterPro" id="IPR009000">
    <property type="entry name" value="Transl_B-barrel_sf"/>
</dbReference>
<dbReference type="SUPFAM" id="SSF50447">
    <property type="entry name" value="Translation proteins"/>
    <property type="match status" value="1"/>
</dbReference>
<gene>
    <name evidence="7" type="ORF">SCF082_LOCUS37887</name>
</gene>
<keyword evidence="1" id="KW-0547">Nucleotide-binding</keyword>
<feature type="domain" description="Elongation factor EFG" evidence="4">
    <location>
        <begin position="283"/>
        <end position="365"/>
    </location>
</feature>
<evidence type="ECO:0000259" key="6">
    <source>
        <dbReference type="Pfam" id="PF22042"/>
    </source>
</evidence>
<dbReference type="PANTHER" id="PTHR43261">
    <property type="entry name" value="TRANSLATION ELONGATION FACTOR G-RELATED"/>
    <property type="match status" value="1"/>
</dbReference>
<accession>A0ABP0PV04</accession>
<evidence type="ECO:0000259" key="5">
    <source>
        <dbReference type="Pfam" id="PF21018"/>
    </source>
</evidence>
<comment type="caution">
    <text evidence="7">The sequence shown here is derived from an EMBL/GenBank/DDBJ whole genome shotgun (WGS) entry which is preliminary data.</text>
</comment>
<sequence length="696" mass="76245">MVREKGEVENEIFDVFATMATSDEQMEYPTLYASGKAGFCASSLEEAQSDGRPTDMKILYETIRDVVPSPEPASVDPDILALDEKNKGFSMLVSQLDRLPALGPTVTGKIFSGQIHKGDKIHCKSLQGEVVASGKVKEITVVLGVTREPVKSAKAGDIVSISVTGFMPRWTQTLVSHAKVPSVECQPIDPPIVSVNASVNDSPLAGKDGKYITLNALGERLDKEALTNPAIDVQPSPNRDYFEIRGRGEMQLGILIEEMRREGYEMSLSPPTVVKSQGEDGTILEPWEDVQIEVDLSHGSQVMERMSVRGAKVQDMNTVGDRQTIKLEASTSSMLGLRSWLKEITGGTATVVSDFKDMRPQGPKPPKDRSGVLVANTAGTATSVDLGKAARLGKLFIAEGIEVYPGMIFGENNGMNDIDTNIARKHDGYQTAANFQTAEKRLEEALSYILDDEKLEVTPKRIAMRKAILDANERRIAAKAGKRRLPPSDEEGMCRWDARRGRFPPRIGRPAVGRRWIASHFSAAAPRSGRWAWLGAEIGASGNLVPAVANAGSILRERASPLADGLAMESTRPKHHLGIRCDAAAAWEREREQHSEAYFAAQLAQRRRIHAACFKLQRWWKQELLRRKLVYENMMDAMQLLRDLAAIKVQSWWRARQGLPPFTAPSAPGSPGAPLLAPGVERRALRVHGEAAHGGG</sequence>
<protein>
    <submittedName>
        <fullName evidence="7">50S ribosomal subunit assembly factor BipA (GTP-binding protein BipA)</fullName>
    </submittedName>
</protein>
<evidence type="ECO:0000313" key="8">
    <source>
        <dbReference type="Proteomes" id="UP001642464"/>
    </source>
</evidence>
<keyword evidence="2" id="KW-0648">Protein biosynthesis</keyword>
<evidence type="ECO:0000256" key="3">
    <source>
        <dbReference type="ARBA" id="ARBA00023134"/>
    </source>
</evidence>
<keyword evidence="3" id="KW-0342">GTP-binding</keyword>
<dbReference type="EMBL" id="CAXAMM010038607">
    <property type="protein sequence ID" value="CAK9079413.1"/>
    <property type="molecule type" value="Genomic_DNA"/>
</dbReference>
<dbReference type="InterPro" id="IPR000640">
    <property type="entry name" value="EFG_V-like"/>
</dbReference>
<dbReference type="InterPro" id="IPR035647">
    <property type="entry name" value="EFG_III/V"/>
</dbReference>
<dbReference type="InterPro" id="IPR053905">
    <property type="entry name" value="EF-G-like_DII"/>
</dbReference>
<dbReference type="Gene3D" id="3.30.70.870">
    <property type="entry name" value="Elongation Factor G (Translational Gtpase), domain 3"/>
    <property type="match status" value="1"/>
</dbReference>
<proteinExistence type="predicted"/>